<organism evidence="11 12">
    <name type="scientific">Schaedlerella arabinosiphila</name>
    <dbReference type="NCBI Taxonomy" id="2044587"/>
    <lineage>
        <taxon>Bacteria</taxon>
        <taxon>Bacillati</taxon>
        <taxon>Bacillota</taxon>
        <taxon>Clostridia</taxon>
        <taxon>Lachnospirales</taxon>
        <taxon>Lachnospiraceae</taxon>
        <taxon>Schaedlerella</taxon>
    </lineage>
</organism>
<feature type="domain" description="ABC transporter" evidence="9">
    <location>
        <begin position="361"/>
        <end position="596"/>
    </location>
</feature>
<dbReference type="CDD" id="cd18540">
    <property type="entry name" value="ABC_6TM_exporter_like"/>
    <property type="match status" value="1"/>
</dbReference>
<gene>
    <name evidence="11" type="ORF">EBB54_19245</name>
</gene>
<dbReference type="InterPro" id="IPR036640">
    <property type="entry name" value="ABC1_TM_sf"/>
</dbReference>
<reference evidence="11" key="1">
    <citation type="submission" date="2018-10" db="EMBL/GenBank/DDBJ databases">
        <title>Schaedlerella arabinophila gen. nov. sp. nov., isolated from the mouse intestinal tract and comparative analysis with the genome of the closely related altered Schaedler flora strain ASF502.</title>
        <authorList>
            <person name="Miyake S."/>
            <person name="Soh M."/>
            <person name="Seedorf H."/>
        </authorList>
    </citation>
    <scope>NUCLEOTIDE SEQUENCE [LARGE SCALE GENOMIC DNA]</scope>
    <source>
        <strain evidence="11">DSM 106076</strain>
    </source>
</reference>
<keyword evidence="7 8" id="KW-0472">Membrane</keyword>
<dbReference type="Proteomes" id="UP000274920">
    <property type="component" value="Unassembled WGS sequence"/>
</dbReference>
<dbReference type="Pfam" id="PF00664">
    <property type="entry name" value="ABC_membrane"/>
    <property type="match status" value="1"/>
</dbReference>
<dbReference type="SUPFAM" id="SSF90123">
    <property type="entry name" value="ABC transporter transmembrane region"/>
    <property type="match status" value="1"/>
</dbReference>
<evidence type="ECO:0000256" key="6">
    <source>
        <dbReference type="ARBA" id="ARBA00022989"/>
    </source>
</evidence>
<dbReference type="GO" id="GO:0015421">
    <property type="term" value="F:ABC-type oligopeptide transporter activity"/>
    <property type="evidence" value="ECO:0007669"/>
    <property type="project" value="TreeGrafter"/>
</dbReference>
<dbReference type="Pfam" id="PF00005">
    <property type="entry name" value="ABC_tran"/>
    <property type="match status" value="1"/>
</dbReference>
<dbReference type="InterPro" id="IPR027417">
    <property type="entry name" value="P-loop_NTPase"/>
</dbReference>
<dbReference type="GO" id="GO:0016887">
    <property type="term" value="F:ATP hydrolysis activity"/>
    <property type="evidence" value="ECO:0007669"/>
    <property type="project" value="InterPro"/>
</dbReference>
<dbReference type="EMBL" id="RHJS01000002">
    <property type="protein sequence ID" value="RRK33233.1"/>
    <property type="molecule type" value="Genomic_DNA"/>
</dbReference>
<feature type="transmembrane region" description="Helical" evidence="8">
    <location>
        <begin position="144"/>
        <end position="166"/>
    </location>
</feature>
<protein>
    <submittedName>
        <fullName evidence="11">ABC transporter ATP-binding protein</fullName>
    </submittedName>
</protein>
<dbReference type="InterPro" id="IPR039421">
    <property type="entry name" value="Type_1_exporter"/>
</dbReference>
<dbReference type="AlphaFoldDB" id="A0A3R8L1V2"/>
<proteinExistence type="predicted"/>
<evidence type="ECO:0000256" key="2">
    <source>
        <dbReference type="ARBA" id="ARBA00022448"/>
    </source>
</evidence>
<dbReference type="GO" id="GO:0005886">
    <property type="term" value="C:plasma membrane"/>
    <property type="evidence" value="ECO:0007669"/>
    <property type="project" value="UniProtKB-SubCell"/>
</dbReference>
<dbReference type="InterPro" id="IPR003593">
    <property type="entry name" value="AAA+_ATPase"/>
</dbReference>
<dbReference type="SMART" id="SM00382">
    <property type="entry name" value="AAA"/>
    <property type="match status" value="1"/>
</dbReference>
<feature type="domain" description="ABC transmembrane type-1" evidence="10">
    <location>
        <begin position="34"/>
        <end position="315"/>
    </location>
</feature>
<keyword evidence="3 8" id="KW-0812">Transmembrane</keyword>
<dbReference type="FunFam" id="3.40.50.300:FF:000287">
    <property type="entry name" value="Multidrug ABC transporter ATP-binding protein"/>
    <property type="match status" value="1"/>
</dbReference>
<sequence>MAAYEEQEYNKPFSIRTWAKMLPFFRPYRKYFGISFCLNIFLAGVDVVVPLFQSFAIDRFITPGSLDGLGRFALVYGLVIVLQTICVYISVHAAIIIEMNLGRDLKWAQFEHLQTLSFSYYNTTPVGYIHARVMSDTLRIASMVAWGLVDMFWALLYVVSVFVIMFLLNVRLALVILLIVPCIAVLTVYFQNKILHWNRKVRKINSQITSAYNEGITGVKTSKSMGIEKENAHAFFEQTLEMKRAAGRSAKLNAVYIPAILLFSSVAAAVVLAQGGYMVQEEIMRLGTLSVFISYAVIIFEPIQQLARLLADLISCQANIERVMDLLEQKSNVVDRADVIEKYGDAFSPKQENWERIKGDIVFEDVSFMYPDGKEYVLEHFSLHVPAGMNVAIVGETGAGKSTLVNLMGRFFEPTSGRILIDGVDYRERSQLWLHSQIGYVLQNPHLFSGTVRENIRYGRLTASDAEIEAAAESVSADQVVKKLEKGYESDVGESGGRLSTGEKQLISFARAILADPAIFVLDEATSSIDTQTEQLIQQATGKLLKGHTSFIIAHRLSTIRQADLILVVKDGKIIERGTHRELLEEKGYYYDLYSRQFEEEASMQVFAEGGRTGC</sequence>
<comment type="caution">
    <text evidence="11">The sequence shown here is derived from an EMBL/GenBank/DDBJ whole genome shotgun (WGS) entry which is preliminary data.</text>
</comment>
<dbReference type="CDD" id="cd03254">
    <property type="entry name" value="ABCC_Glucan_exporter_like"/>
    <property type="match status" value="1"/>
</dbReference>
<evidence type="ECO:0000313" key="11">
    <source>
        <dbReference type="EMBL" id="RRK33233.1"/>
    </source>
</evidence>
<keyword evidence="5 11" id="KW-0067">ATP-binding</keyword>
<evidence type="ECO:0000259" key="9">
    <source>
        <dbReference type="PROSITE" id="PS50893"/>
    </source>
</evidence>
<feature type="transmembrane region" description="Helical" evidence="8">
    <location>
        <begin position="31"/>
        <end position="52"/>
    </location>
</feature>
<feature type="transmembrane region" description="Helical" evidence="8">
    <location>
        <begin position="252"/>
        <end position="277"/>
    </location>
</feature>
<evidence type="ECO:0000256" key="4">
    <source>
        <dbReference type="ARBA" id="ARBA00022741"/>
    </source>
</evidence>
<evidence type="ECO:0000256" key="7">
    <source>
        <dbReference type="ARBA" id="ARBA00023136"/>
    </source>
</evidence>
<dbReference type="RefSeq" id="WP_125128555.1">
    <property type="nucleotide sequence ID" value="NZ_RHJS01000002.1"/>
</dbReference>
<dbReference type="Gene3D" id="3.40.50.300">
    <property type="entry name" value="P-loop containing nucleotide triphosphate hydrolases"/>
    <property type="match status" value="1"/>
</dbReference>
<evidence type="ECO:0000313" key="12">
    <source>
        <dbReference type="Proteomes" id="UP000274920"/>
    </source>
</evidence>
<evidence type="ECO:0000256" key="8">
    <source>
        <dbReference type="SAM" id="Phobius"/>
    </source>
</evidence>
<keyword evidence="2" id="KW-0813">Transport</keyword>
<evidence type="ECO:0000256" key="5">
    <source>
        <dbReference type="ARBA" id="ARBA00022840"/>
    </source>
</evidence>
<evidence type="ECO:0000259" key="10">
    <source>
        <dbReference type="PROSITE" id="PS50929"/>
    </source>
</evidence>
<dbReference type="PANTHER" id="PTHR43394:SF1">
    <property type="entry name" value="ATP-BINDING CASSETTE SUB-FAMILY B MEMBER 10, MITOCHONDRIAL"/>
    <property type="match status" value="1"/>
</dbReference>
<dbReference type="Gene3D" id="1.20.1560.10">
    <property type="entry name" value="ABC transporter type 1, transmembrane domain"/>
    <property type="match status" value="1"/>
</dbReference>
<evidence type="ECO:0000256" key="1">
    <source>
        <dbReference type="ARBA" id="ARBA00004651"/>
    </source>
</evidence>
<feature type="transmembrane region" description="Helical" evidence="8">
    <location>
        <begin position="172"/>
        <end position="190"/>
    </location>
</feature>
<dbReference type="InterPro" id="IPR003439">
    <property type="entry name" value="ABC_transporter-like_ATP-bd"/>
</dbReference>
<feature type="transmembrane region" description="Helical" evidence="8">
    <location>
        <begin position="72"/>
        <end position="97"/>
    </location>
</feature>
<keyword evidence="12" id="KW-1185">Reference proteome</keyword>
<keyword evidence="6 8" id="KW-1133">Transmembrane helix</keyword>
<dbReference type="PROSITE" id="PS50929">
    <property type="entry name" value="ABC_TM1F"/>
    <property type="match status" value="1"/>
</dbReference>
<evidence type="ECO:0000256" key="3">
    <source>
        <dbReference type="ARBA" id="ARBA00022692"/>
    </source>
</evidence>
<accession>A0A3R8L1V2</accession>
<dbReference type="PANTHER" id="PTHR43394">
    <property type="entry name" value="ATP-DEPENDENT PERMEASE MDL1, MITOCHONDRIAL"/>
    <property type="match status" value="1"/>
</dbReference>
<dbReference type="PROSITE" id="PS50893">
    <property type="entry name" value="ABC_TRANSPORTER_2"/>
    <property type="match status" value="1"/>
</dbReference>
<keyword evidence="4" id="KW-0547">Nucleotide-binding</keyword>
<name>A0A3R8L1V2_9FIRM</name>
<dbReference type="SUPFAM" id="SSF52540">
    <property type="entry name" value="P-loop containing nucleoside triphosphate hydrolases"/>
    <property type="match status" value="1"/>
</dbReference>
<dbReference type="InterPro" id="IPR011527">
    <property type="entry name" value="ABC1_TM_dom"/>
</dbReference>
<dbReference type="GO" id="GO:0005524">
    <property type="term" value="F:ATP binding"/>
    <property type="evidence" value="ECO:0007669"/>
    <property type="project" value="UniProtKB-KW"/>
</dbReference>
<comment type="subcellular location">
    <subcellularLocation>
        <location evidence="1">Cell membrane</location>
        <topology evidence="1">Multi-pass membrane protein</topology>
    </subcellularLocation>
</comment>